<organism evidence="1">
    <name type="scientific">hydrothermal vent metagenome</name>
    <dbReference type="NCBI Taxonomy" id="652676"/>
    <lineage>
        <taxon>unclassified sequences</taxon>
        <taxon>metagenomes</taxon>
        <taxon>ecological metagenomes</taxon>
    </lineage>
</organism>
<gene>
    <name evidence="1" type="ORF">MGWOODY_Smn3480</name>
</gene>
<sequence>MAVRNIIEDRAYFTRRARKERELAATCEDRAAAMAHLKMANEYSRRAGELAVHPRMTVT</sequence>
<name>A0A161K534_9ZZZZ</name>
<accession>A0A161K534</accession>
<dbReference type="AlphaFoldDB" id="A0A161K534"/>
<reference evidence="1" key="1">
    <citation type="submission" date="2015-10" db="EMBL/GenBank/DDBJ databases">
        <authorList>
            <person name="Gilbert D.G."/>
        </authorList>
    </citation>
    <scope>NUCLEOTIDE SEQUENCE</scope>
</reference>
<evidence type="ECO:0000313" key="1">
    <source>
        <dbReference type="EMBL" id="CUS43546.1"/>
    </source>
</evidence>
<proteinExistence type="predicted"/>
<dbReference type="EMBL" id="CZQE01000066">
    <property type="protein sequence ID" value="CUS43546.1"/>
    <property type="molecule type" value="Genomic_DNA"/>
</dbReference>
<protein>
    <submittedName>
        <fullName evidence="1">Uncharacterized protein</fullName>
    </submittedName>
</protein>